<dbReference type="AlphaFoldDB" id="B4VM68"/>
<evidence type="ECO:0000256" key="1">
    <source>
        <dbReference type="SAM" id="Phobius"/>
    </source>
</evidence>
<evidence type="ECO:0000313" key="3">
    <source>
        <dbReference type="Proteomes" id="UP000003835"/>
    </source>
</evidence>
<accession>B4VM68</accession>
<keyword evidence="1" id="KW-0472">Membrane</keyword>
<protein>
    <submittedName>
        <fullName evidence="2">Uncharacterized protein</fullName>
    </submittedName>
</protein>
<sequence length="38" mass="4098">MDNHIFDLVIGGFAIAILAGGLLMLFKGIFAFGDQDKQ</sequence>
<keyword evidence="1" id="KW-0812">Transmembrane</keyword>
<gene>
    <name evidence="2" type="ORF">MC7420_1770</name>
</gene>
<dbReference type="EMBL" id="DS989845">
    <property type="protein sequence ID" value="EDX76767.1"/>
    <property type="molecule type" value="Genomic_DNA"/>
</dbReference>
<feature type="transmembrane region" description="Helical" evidence="1">
    <location>
        <begin position="6"/>
        <end position="32"/>
    </location>
</feature>
<organism evidence="2 3">
    <name type="scientific">Coleofasciculus chthonoplastes PCC 7420</name>
    <dbReference type="NCBI Taxonomy" id="118168"/>
    <lineage>
        <taxon>Bacteria</taxon>
        <taxon>Bacillati</taxon>
        <taxon>Cyanobacteriota</taxon>
        <taxon>Cyanophyceae</taxon>
        <taxon>Coleofasciculales</taxon>
        <taxon>Coleofasciculaceae</taxon>
        <taxon>Coleofasciculus</taxon>
    </lineage>
</organism>
<name>B4VM68_9CYAN</name>
<dbReference type="STRING" id="118168.MC7420_1770"/>
<keyword evidence="1" id="KW-1133">Transmembrane helix</keyword>
<evidence type="ECO:0000313" key="2">
    <source>
        <dbReference type="EMBL" id="EDX76767.1"/>
    </source>
</evidence>
<proteinExistence type="predicted"/>
<dbReference type="HOGENOM" id="CLU_218749_1_1_3"/>
<keyword evidence="3" id="KW-1185">Reference proteome</keyword>
<reference evidence="2 3" key="1">
    <citation type="submission" date="2008-07" db="EMBL/GenBank/DDBJ databases">
        <authorList>
            <person name="Tandeau de Marsac N."/>
            <person name="Ferriera S."/>
            <person name="Johnson J."/>
            <person name="Kravitz S."/>
            <person name="Beeson K."/>
            <person name="Sutton G."/>
            <person name="Rogers Y.-H."/>
            <person name="Friedman R."/>
            <person name="Frazier M."/>
            <person name="Venter J.C."/>
        </authorList>
    </citation>
    <scope>NUCLEOTIDE SEQUENCE [LARGE SCALE GENOMIC DNA]</scope>
    <source>
        <strain evidence="2 3">PCC 7420</strain>
    </source>
</reference>
<dbReference type="Proteomes" id="UP000003835">
    <property type="component" value="Unassembled WGS sequence"/>
</dbReference>